<evidence type="ECO:0000313" key="2">
    <source>
        <dbReference type="Proteomes" id="UP000204254"/>
    </source>
</evidence>
<name>A0A0N9S7W1_9CAUD</name>
<dbReference type="GeneID" id="26636989"/>
<protein>
    <submittedName>
        <fullName evidence="1">Uncharacterized protein</fullName>
    </submittedName>
</protein>
<dbReference type="Proteomes" id="UP000204254">
    <property type="component" value="Segment"/>
</dbReference>
<gene>
    <name evidence="1" type="ORF">TRIPP_31</name>
</gene>
<keyword evidence="2" id="KW-1185">Reference proteome</keyword>
<organism evidence="1 2">
    <name type="scientific">Paenibacillus phage Tripp</name>
    <dbReference type="NCBI Taxonomy" id="1718161"/>
    <lineage>
        <taxon>Viruses</taxon>
        <taxon>Duplodnaviria</taxon>
        <taxon>Heunggongvirae</taxon>
        <taxon>Uroviricota</taxon>
        <taxon>Caudoviricetes</taxon>
        <taxon>Halcyonevirus</taxon>
        <taxon>Halcyonevirus tripp</taxon>
    </lineage>
</organism>
<evidence type="ECO:0000313" key="1">
    <source>
        <dbReference type="EMBL" id="ALH46404.1"/>
    </source>
</evidence>
<dbReference type="EMBL" id="KT755656">
    <property type="protein sequence ID" value="ALH46404.1"/>
    <property type="molecule type" value="Genomic_DNA"/>
</dbReference>
<sequence length="40" mass="4892">MQDIGDCYQNGQAQIKNKLPSLFFRPRFKRKTKEEKYKKK</sequence>
<accession>A0A0N9S7W1</accession>
<reference evidence="1 2" key="1">
    <citation type="journal article" date="2016" name="Genome Announc.">
        <title>Paenibacillus larvae Phage Tripp Genome Has 378-Base-Pair Terminal Repeats.</title>
        <authorList>
            <person name="Abraham J."/>
            <person name="Bousquet A.C."/>
            <person name="Bruff E."/>
            <person name="Carson N."/>
            <person name="Clark A."/>
            <person name="Connell A."/>
            <person name="Davis Z."/>
            <person name="Dums J."/>
            <person name="Everington C."/>
            <person name="Groth A."/>
            <person name="Hawes N."/>
            <person name="McArthur N."/>
            <person name="McKenney C."/>
            <person name="Oufkir A."/>
            <person name="Pearce B."/>
            <person name="Rampal S."/>
            <person name="Rozier H."/>
            <person name="Schaff J."/>
            <person name="Slehria T."/>
            <person name="Carson S."/>
            <person name="Miller E.S."/>
        </authorList>
    </citation>
    <scope>NUCLEOTIDE SEQUENCE [LARGE SCALE GENOMIC DNA]</scope>
</reference>
<dbReference type="KEGG" id="vg:26636989"/>
<dbReference type="RefSeq" id="YP_009210551.1">
    <property type="nucleotide sequence ID" value="NC_028930.1"/>
</dbReference>
<proteinExistence type="predicted"/>